<keyword evidence="4" id="KW-0804">Transcription</keyword>
<dbReference type="Gene3D" id="2.40.330.10">
    <property type="entry name" value="DNA-binding pseudobarrel domain"/>
    <property type="match status" value="2"/>
</dbReference>
<sequence length="414" mass="47580">MSQAVGPDVSDSPATGSNSCMFYKLMIASILQDKKLRIPGKFVKKYGDELSSIATLTVPNGRIWLVELEKVDKKLWFHNGWHEFVEHYSIRVGYFLVFRYGGESNFNVYIFDLAVSEISYPCNIPGSLQEPCHDNHYLVAHKKHVVHNDLLEILGSGPPCHTPISPRSKFFDKYVHCNCTINENYDTSREKLILRKDIYDMEENFQSSQHVGLQFNDIEPIRTPDKVVLPVSDEAEGRNRRRKQKTDPIEHEPIIKQEADEIPVGANVASETFTRRWRTVTPEEKQRTVNAADKFKSDNPFFKVILRSSYVYRGFLLHIPSSFARKYLTVTAFIRLQVSDGKQWPVRCVSGKGGAKLSKGWTEFVWENNLEEGDVCIFELINMIDIVLKVTVFRVLQDAVPVNLLPNRIMHKIK</sequence>
<dbReference type="InterPro" id="IPR050655">
    <property type="entry name" value="Plant_B3_domain"/>
</dbReference>
<keyword evidence="5" id="KW-0539">Nucleus</keyword>
<dbReference type="SMART" id="SM01019">
    <property type="entry name" value="B3"/>
    <property type="match status" value="2"/>
</dbReference>
<evidence type="ECO:0000256" key="3">
    <source>
        <dbReference type="ARBA" id="ARBA00023125"/>
    </source>
</evidence>
<dbReference type="OrthoDB" id="623918at2759"/>
<dbReference type="EMBL" id="CM004401">
    <property type="protein sequence ID" value="OAY29442.1"/>
    <property type="molecule type" value="Genomic_DNA"/>
</dbReference>
<comment type="caution">
    <text evidence="7">The sequence shown here is derived from an EMBL/GenBank/DDBJ whole genome shotgun (WGS) entry which is preliminary data.</text>
</comment>
<dbReference type="AlphaFoldDB" id="A0A2C9UFZ2"/>
<evidence type="ECO:0000259" key="6">
    <source>
        <dbReference type="PROSITE" id="PS50863"/>
    </source>
</evidence>
<dbReference type="Pfam" id="PF02362">
    <property type="entry name" value="B3"/>
    <property type="match status" value="2"/>
</dbReference>
<dbReference type="InterPro" id="IPR003340">
    <property type="entry name" value="B3_DNA-bd"/>
</dbReference>
<evidence type="ECO:0000256" key="2">
    <source>
        <dbReference type="ARBA" id="ARBA00023015"/>
    </source>
</evidence>
<dbReference type="PROSITE" id="PS50863">
    <property type="entry name" value="B3"/>
    <property type="match status" value="2"/>
</dbReference>
<proteinExistence type="predicted"/>
<dbReference type="Proteomes" id="UP000091857">
    <property type="component" value="Chromosome 15"/>
</dbReference>
<evidence type="ECO:0000313" key="7">
    <source>
        <dbReference type="EMBL" id="OAY29442.1"/>
    </source>
</evidence>
<keyword evidence="2" id="KW-0805">Transcription regulation</keyword>
<gene>
    <name evidence="7" type="ORF">MANES_15G145200v8</name>
</gene>
<dbReference type="SUPFAM" id="SSF101936">
    <property type="entry name" value="DNA-binding pseudobarrel domain"/>
    <property type="match status" value="2"/>
</dbReference>
<dbReference type="InterPro" id="IPR015300">
    <property type="entry name" value="DNA-bd_pseudobarrel_sf"/>
</dbReference>
<organism evidence="7 8">
    <name type="scientific">Manihot esculenta</name>
    <name type="common">Cassava</name>
    <name type="synonym">Jatropha manihot</name>
    <dbReference type="NCBI Taxonomy" id="3983"/>
    <lineage>
        <taxon>Eukaryota</taxon>
        <taxon>Viridiplantae</taxon>
        <taxon>Streptophyta</taxon>
        <taxon>Embryophyta</taxon>
        <taxon>Tracheophyta</taxon>
        <taxon>Spermatophyta</taxon>
        <taxon>Magnoliopsida</taxon>
        <taxon>eudicotyledons</taxon>
        <taxon>Gunneridae</taxon>
        <taxon>Pentapetalae</taxon>
        <taxon>rosids</taxon>
        <taxon>fabids</taxon>
        <taxon>Malpighiales</taxon>
        <taxon>Euphorbiaceae</taxon>
        <taxon>Crotonoideae</taxon>
        <taxon>Manihoteae</taxon>
        <taxon>Manihot</taxon>
    </lineage>
</organism>
<keyword evidence="8" id="KW-1185">Reference proteome</keyword>
<dbReference type="PANTHER" id="PTHR31920:SF141">
    <property type="entry name" value="TF-B3 DOMAIN-CONTAINING PROTEIN"/>
    <property type="match status" value="1"/>
</dbReference>
<dbReference type="PANTHER" id="PTHR31920">
    <property type="entry name" value="B3 DOMAIN-CONTAINING"/>
    <property type="match status" value="1"/>
</dbReference>
<evidence type="ECO:0000256" key="5">
    <source>
        <dbReference type="ARBA" id="ARBA00023242"/>
    </source>
</evidence>
<evidence type="ECO:0000256" key="1">
    <source>
        <dbReference type="ARBA" id="ARBA00004123"/>
    </source>
</evidence>
<reference evidence="8" key="1">
    <citation type="journal article" date="2016" name="Nat. Biotechnol.">
        <title>Sequencing wild and cultivated cassava and related species reveals extensive interspecific hybridization and genetic diversity.</title>
        <authorList>
            <person name="Bredeson J.V."/>
            <person name="Lyons J.B."/>
            <person name="Prochnik S.E."/>
            <person name="Wu G.A."/>
            <person name="Ha C.M."/>
            <person name="Edsinger-Gonzales E."/>
            <person name="Grimwood J."/>
            <person name="Schmutz J."/>
            <person name="Rabbi I.Y."/>
            <person name="Egesi C."/>
            <person name="Nauluvula P."/>
            <person name="Lebot V."/>
            <person name="Ndunguru J."/>
            <person name="Mkamilo G."/>
            <person name="Bart R.S."/>
            <person name="Setter T.L."/>
            <person name="Gleadow R.M."/>
            <person name="Kulakow P."/>
            <person name="Ferguson M.E."/>
            <person name="Rounsley S."/>
            <person name="Rokhsar D.S."/>
        </authorList>
    </citation>
    <scope>NUCLEOTIDE SEQUENCE [LARGE SCALE GENOMIC DNA]</scope>
    <source>
        <strain evidence="8">cv. AM560-2</strain>
    </source>
</reference>
<keyword evidence="3" id="KW-0238">DNA-binding</keyword>
<dbReference type="STRING" id="3983.A0A2C9UFZ2"/>
<dbReference type="CDD" id="cd10017">
    <property type="entry name" value="B3_DNA"/>
    <property type="match status" value="2"/>
</dbReference>
<accession>A0A2C9UFZ2</accession>
<dbReference type="SMR" id="A0A2C9UFZ2"/>
<evidence type="ECO:0000256" key="4">
    <source>
        <dbReference type="ARBA" id="ARBA00023163"/>
    </source>
</evidence>
<dbReference type="GO" id="GO:0003677">
    <property type="term" value="F:DNA binding"/>
    <property type="evidence" value="ECO:0007669"/>
    <property type="project" value="UniProtKB-KW"/>
</dbReference>
<feature type="domain" description="TF-B3" evidence="6">
    <location>
        <begin position="302"/>
        <end position="396"/>
    </location>
</feature>
<name>A0A2C9UFZ2_MANES</name>
<protein>
    <recommendedName>
        <fullName evidence="6">TF-B3 domain-containing protein</fullName>
    </recommendedName>
</protein>
<feature type="domain" description="TF-B3" evidence="6">
    <location>
        <begin position="21"/>
        <end position="114"/>
    </location>
</feature>
<evidence type="ECO:0000313" key="8">
    <source>
        <dbReference type="Proteomes" id="UP000091857"/>
    </source>
</evidence>
<dbReference type="Gramene" id="Manes.15G145200.1.v8.1">
    <property type="protein sequence ID" value="Manes.15G145200.1.v8.1.CDS"/>
    <property type="gene ID" value="Manes.15G145200.v8.1"/>
</dbReference>
<dbReference type="GO" id="GO:0005634">
    <property type="term" value="C:nucleus"/>
    <property type="evidence" value="ECO:0007669"/>
    <property type="project" value="UniProtKB-SubCell"/>
</dbReference>
<comment type="subcellular location">
    <subcellularLocation>
        <location evidence="1">Nucleus</location>
    </subcellularLocation>
</comment>